<name>A0AAE1VTB0_9SOLA</name>
<gene>
    <name evidence="1" type="ORF">RND71_007753</name>
</gene>
<accession>A0AAE1VTB0</accession>
<proteinExistence type="predicted"/>
<dbReference type="EMBL" id="JAVYJV010000004">
    <property type="protein sequence ID" value="KAK4372369.1"/>
    <property type="molecule type" value="Genomic_DNA"/>
</dbReference>
<sequence length="150" mass="17481">MGNERLAQLENECAEWRGRLAYVKPSLHANPSEVVSEAHHSSATTISLPVDPAVQVLGDQLLAVIAFKGPEILLTWSLRRLHLSKSQSLRVGFPIWVRTRSINIRFLNRFHMREFRGGDEIGEEDYLYRHHFLYYSCDQVGKIYTRWWMP</sequence>
<keyword evidence="2" id="KW-1185">Reference proteome</keyword>
<evidence type="ECO:0000313" key="2">
    <source>
        <dbReference type="Proteomes" id="UP001291623"/>
    </source>
</evidence>
<dbReference type="AlphaFoldDB" id="A0AAE1VTB0"/>
<dbReference type="Proteomes" id="UP001291623">
    <property type="component" value="Unassembled WGS sequence"/>
</dbReference>
<protein>
    <submittedName>
        <fullName evidence="1">Uncharacterized protein</fullName>
    </submittedName>
</protein>
<reference evidence="1" key="1">
    <citation type="submission" date="2023-12" db="EMBL/GenBank/DDBJ databases">
        <title>Genome assembly of Anisodus tanguticus.</title>
        <authorList>
            <person name="Wang Y.-J."/>
        </authorList>
    </citation>
    <scope>NUCLEOTIDE SEQUENCE</scope>
    <source>
        <strain evidence="1">KB-2021</strain>
        <tissue evidence="1">Leaf</tissue>
    </source>
</reference>
<organism evidence="1 2">
    <name type="scientific">Anisodus tanguticus</name>
    <dbReference type="NCBI Taxonomy" id="243964"/>
    <lineage>
        <taxon>Eukaryota</taxon>
        <taxon>Viridiplantae</taxon>
        <taxon>Streptophyta</taxon>
        <taxon>Embryophyta</taxon>
        <taxon>Tracheophyta</taxon>
        <taxon>Spermatophyta</taxon>
        <taxon>Magnoliopsida</taxon>
        <taxon>eudicotyledons</taxon>
        <taxon>Gunneridae</taxon>
        <taxon>Pentapetalae</taxon>
        <taxon>asterids</taxon>
        <taxon>lamiids</taxon>
        <taxon>Solanales</taxon>
        <taxon>Solanaceae</taxon>
        <taxon>Solanoideae</taxon>
        <taxon>Hyoscyameae</taxon>
        <taxon>Anisodus</taxon>
    </lineage>
</organism>
<comment type="caution">
    <text evidence="1">The sequence shown here is derived from an EMBL/GenBank/DDBJ whole genome shotgun (WGS) entry which is preliminary data.</text>
</comment>
<evidence type="ECO:0000313" key="1">
    <source>
        <dbReference type="EMBL" id="KAK4372369.1"/>
    </source>
</evidence>